<dbReference type="RefSeq" id="WP_061306700.1">
    <property type="nucleotide sequence ID" value="NZ_CADIJS010000004.1"/>
</dbReference>
<organism evidence="2 3">
    <name type="scientific">Achromobacter piechaudii</name>
    <dbReference type="NCBI Taxonomy" id="72556"/>
    <lineage>
        <taxon>Bacteria</taxon>
        <taxon>Pseudomonadati</taxon>
        <taxon>Pseudomonadota</taxon>
        <taxon>Betaproteobacteria</taxon>
        <taxon>Burkholderiales</taxon>
        <taxon>Alcaligenaceae</taxon>
        <taxon>Achromobacter</taxon>
    </lineage>
</organism>
<keyword evidence="3" id="KW-1185">Reference proteome</keyword>
<sequence length="154" mass="16383">MAKKPETKKDDPQVEKDLVPDQQTGGTHDTVTKADVHVEPTRAEALDPESVPAPIVGGHDATQDRVDYAAKAELVVPAPVEELGLDDLALFVRKHEDAAALLGKEKGEQIVVVEVTHPTASETSGIYQGRDGGIRMSRGKAGAVYSDGSKHTKP</sequence>
<evidence type="ECO:0008006" key="4">
    <source>
        <dbReference type="Google" id="ProtNLM"/>
    </source>
</evidence>
<proteinExistence type="predicted"/>
<feature type="compositionally biased region" description="Basic and acidic residues" evidence="1">
    <location>
        <begin position="30"/>
        <end position="45"/>
    </location>
</feature>
<dbReference type="EMBL" id="CADIJS010000004">
    <property type="protein sequence ID" value="CAB3728888.1"/>
    <property type="molecule type" value="Genomic_DNA"/>
</dbReference>
<protein>
    <recommendedName>
        <fullName evidence="4">Mu-like prophage FluMu N-terminal domain-containing protein</fullName>
    </recommendedName>
</protein>
<evidence type="ECO:0000256" key="1">
    <source>
        <dbReference type="SAM" id="MobiDB-lite"/>
    </source>
</evidence>
<gene>
    <name evidence="2" type="ORF">LMG1873_04623</name>
</gene>
<evidence type="ECO:0000313" key="2">
    <source>
        <dbReference type="EMBL" id="CAB3728888.1"/>
    </source>
</evidence>
<reference evidence="2 3" key="1">
    <citation type="submission" date="2020-04" db="EMBL/GenBank/DDBJ databases">
        <authorList>
            <person name="De Canck E."/>
        </authorList>
    </citation>
    <scope>NUCLEOTIDE SEQUENCE [LARGE SCALE GENOMIC DNA]</scope>
    <source>
        <strain evidence="2 3">LMG 1873</strain>
    </source>
</reference>
<dbReference type="Proteomes" id="UP000494116">
    <property type="component" value="Unassembled WGS sequence"/>
</dbReference>
<name>A0ABM8L2S1_9BURK</name>
<evidence type="ECO:0000313" key="3">
    <source>
        <dbReference type="Proteomes" id="UP000494116"/>
    </source>
</evidence>
<feature type="region of interest" description="Disordered" evidence="1">
    <location>
        <begin position="1"/>
        <end position="59"/>
    </location>
</feature>
<feature type="region of interest" description="Disordered" evidence="1">
    <location>
        <begin position="122"/>
        <end position="154"/>
    </location>
</feature>
<comment type="caution">
    <text evidence="2">The sequence shown here is derived from an EMBL/GenBank/DDBJ whole genome shotgun (WGS) entry which is preliminary data.</text>
</comment>
<accession>A0ABM8L2S1</accession>
<feature type="compositionally biased region" description="Basic and acidic residues" evidence="1">
    <location>
        <begin position="1"/>
        <end position="19"/>
    </location>
</feature>